<feature type="transmembrane region" description="Helical" evidence="1">
    <location>
        <begin position="205"/>
        <end position="222"/>
    </location>
</feature>
<evidence type="ECO:0000313" key="3">
    <source>
        <dbReference type="Proteomes" id="UP001601976"/>
    </source>
</evidence>
<keyword evidence="1" id="KW-0472">Membrane</keyword>
<feature type="transmembrane region" description="Helical" evidence="1">
    <location>
        <begin position="12"/>
        <end position="36"/>
    </location>
</feature>
<proteinExistence type="predicted"/>
<dbReference type="Proteomes" id="UP001601976">
    <property type="component" value="Unassembled WGS sequence"/>
</dbReference>
<accession>A0ABW6R7Y3</accession>
<feature type="transmembrane region" description="Helical" evidence="1">
    <location>
        <begin position="56"/>
        <end position="77"/>
    </location>
</feature>
<organism evidence="2 3">
    <name type="scientific">Streptomyces flavidovirens</name>
    <dbReference type="NCBI Taxonomy" id="67298"/>
    <lineage>
        <taxon>Bacteria</taxon>
        <taxon>Bacillati</taxon>
        <taxon>Actinomycetota</taxon>
        <taxon>Actinomycetes</taxon>
        <taxon>Kitasatosporales</taxon>
        <taxon>Streptomycetaceae</taxon>
        <taxon>Streptomyces</taxon>
    </lineage>
</organism>
<dbReference type="InterPro" id="IPR009339">
    <property type="entry name" value="DUF998"/>
</dbReference>
<evidence type="ECO:0000256" key="1">
    <source>
        <dbReference type="SAM" id="Phobius"/>
    </source>
</evidence>
<keyword evidence="1" id="KW-0812">Transmembrane</keyword>
<keyword evidence="1" id="KW-1133">Transmembrane helix</keyword>
<dbReference type="EMBL" id="JBIAPK010000001">
    <property type="protein sequence ID" value="MFF3337601.1"/>
    <property type="molecule type" value="Genomic_DNA"/>
</dbReference>
<protein>
    <submittedName>
        <fullName evidence="2">DUF998 domain-containing protein</fullName>
    </submittedName>
</protein>
<gene>
    <name evidence="2" type="ORF">ACFYWW_02520</name>
</gene>
<name>A0ABW6R7Y3_9ACTN</name>
<dbReference type="RefSeq" id="WP_387893424.1">
    <property type="nucleotide sequence ID" value="NZ_JBIAPK010000001.1"/>
</dbReference>
<feature type="transmembrane region" description="Helical" evidence="1">
    <location>
        <begin position="84"/>
        <end position="102"/>
    </location>
</feature>
<feature type="transmembrane region" description="Helical" evidence="1">
    <location>
        <begin position="135"/>
        <end position="156"/>
    </location>
</feature>
<evidence type="ECO:0000313" key="2">
    <source>
        <dbReference type="EMBL" id="MFF3337601.1"/>
    </source>
</evidence>
<keyword evidence="3" id="KW-1185">Reference proteome</keyword>
<comment type="caution">
    <text evidence="2">The sequence shown here is derived from an EMBL/GenBank/DDBJ whole genome shotgun (WGS) entry which is preliminary data.</text>
</comment>
<sequence length="228" mass="23652">MPTASLRGTRPIAVLLTLGATVYTAWVLEAVLATGLDPLRTYVSELAAADQPFGGLFRVTDLVAGLLILAGALWAFARYRPRGLWDVTGWAALAVFGAATAADSRLPLSCAPTVDAACAVREAAGFVPATHAAHAWSSSIASTAAVVAVVALTVAARRRGHRSPLARTGPAIAAAELAATVWTLSSIAAFEAGNGLWLLGAGQRLQVLLAAVWLVVLAWSIAREKLYE</sequence>
<reference evidence="2 3" key="1">
    <citation type="submission" date="2024-10" db="EMBL/GenBank/DDBJ databases">
        <title>The Natural Products Discovery Center: Release of the First 8490 Sequenced Strains for Exploring Actinobacteria Biosynthetic Diversity.</title>
        <authorList>
            <person name="Kalkreuter E."/>
            <person name="Kautsar S.A."/>
            <person name="Yang D."/>
            <person name="Bader C.D."/>
            <person name="Teijaro C.N."/>
            <person name="Fluegel L."/>
            <person name="Davis C.M."/>
            <person name="Simpson J.R."/>
            <person name="Lauterbach L."/>
            <person name="Steele A.D."/>
            <person name="Gui C."/>
            <person name="Meng S."/>
            <person name="Li G."/>
            <person name="Viehrig K."/>
            <person name="Ye F."/>
            <person name="Su P."/>
            <person name="Kiefer A.F."/>
            <person name="Nichols A."/>
            <person name="Cepeda A.J."/>
            <person name="Yan W."/>
            <person name="Fan B."/>
            <person name="Jiang Y."/>
            <person name="Adhikari A."/>
            <person name="Zheng C.-J."/>
            <person name="Schuster L."/>
            <person name="Cowan T.M."/>
            <person name="Smanski M.J."/>
            <person name="Chevrette M.G."/>
            <person name="De Carvalho L.P.S."/>
            <person name="Shen B."/>
        </authorList>
    </citation>
    <scope>NUCLEOTIDE SEQUENCE [LARGE SCALE GENOMIC DNA]</scope>
    <source>
        <strain evidence="2 3">NPDC003029</strain>
    </source>
</reference>
<dbReference type="Pfam" id="PF06197">
    <property type="entry name" value="DUF998"/>
    <property type="match status" value="1"/>
</dbReference>
<feature type="transmembrane region" description="Helical" evidence="1">
    <location>
        <begin position="177"/>
        <end position="199"/>
    </location>
</feature>